<feature type="domain" description="Fumarate lyase N-terminal" evidence="9">
    <location>
        <begin position="212"/>
        <end position="291"/>
    </location>
</feature>
<evidence type="ECO:0000313" key="11">
    <source>
        <dbReference type="EMBL" id="ROL48007.1"/>
    </source>
</evidence>
<evidence type="ECO:0000256" key="3">
    <source>
        <dbReference type="ARBA" id="ARBA00012338"/>
    </source>
</evidence>
<dbReference type="PRINTS" id="PR00149">
    <property type="entry name" value="FUMRATELYASE"/>
</dbReference>
<dbReference type="OrthoDB" id="2561043at2759"/>
<organism evidence="11 12">
    <name type="scientific">Anabarilius grahami</name>
    <name type="common">Kanglang fish</name>
    <name type="synonym">Barilius grahami</name>
    <dbReference type="NCBI Taxonomy" id="495550"/>
    <lineage>
        <taxon>Eukaryota</taxon>
        <taxon>Metazoa</taxon>
        <taxon>Chordata</taxon>
        <taxon>Craniata</taxon>
        <taxon>Vertebrata</taxon>
        <taxon>Euteleostomi</taxon>
        <taxon>Actinopterygii</taxon>
        <taxon>Neopterygii</taxon>
        <taxon>Teleostei</taxon>
        <taxon>Ostariophysi</taxon>
        <taxon>Cypriniformes</taxon>
        <taxon>Xenocyprididae</taxon>
        <taxon>Xenocypridinae</taxon>
        <taxon>Xenocypridinae incertae sedis</taxon>
        <taxon>Anabarilius</taxon>
    </lineage>
</organism>
<dbReference type="InterPro" id="IPR008948">
    <property type="entry name" value="L-Aspartase-like"/>
</dbReference>
<evidence type="ECO:0000313" key="12">
    <source>
        <dbReference type="Proteomes" id="UP000281406"/>
    </source>
</evidence>
<dbReference type="NCBIfam" id="TIGR00838">
    <property type="entry name" value="argH"/>
    <property type="match status" value="1"/>
</dbReference>
<dbReference type="InterPro" id="IPR009049">
    <property type="entry name" value="Argininosuccinate_lyase"/>
</dbReference>
<dbReference type="PRINTS" id="PR00145">
    <property type="entry name" value="ARGSUCLYASE"/>
</dbReference>
<dbReference type="InterPro" id="IPR020557">
    <property type="entry name" value="Fumarate_lyase_CS"/>
</dbReference>
<feature type="domain" description="Argininosuccinate lyase C-terminal" evidence="10">
    <location>
        <begin position="354"/>
        <end position="421"/>
    </location>
</feature>
<feature type="domain" description="Fumarate lyase N-terminal" evidence="9">
    <location>
        <begin position="20"/>
        <end position="209"/>
    </location>
</feature>
<dbReference type="FunFam" id="1.20.200.10:FF:000015">
    <property type="entry name" value="argininosuccinate lyase isoform X2"/>
    <property type="match status" value="1"/>
</dbReference>
<dbReference type="InterPro" id="IPR029419">
    <property type="entry name" value="Arg_succ_lyase_C"/>
</dbReference>
<dbReference type="GO" id="GO:0004056">
    <property type="term" value="F:argininosuccinate lyase activity"/>
    <property type="evidence" value="ECO:0007669"/>
    <property type="project" value="UniProtKB-EC"/>
</dbReference>
<dbReference type="HAMAP" id="MF_00006">
    <property type="entry name" value="Arg_succ_lyase"/>
    <property type="match status" value="1"/>
</dbReference>
<dbReference type="AlphaFoldDB" id="A0A3N0YP87"/>
<gene>
    <name evidence="11" type="ORF">DPX16_18607</name>
</gene>
<evidence type="ECO:0000256" key="6">
    <source>
        <dbReference type="ARBA" id="ARBA00022605"/>
    </source>
</evidence>
<evidence type="ECO:0000256" key="1">
    <source>
        <dbReference type="ARBA" id="ARBA00004941"/>
    </source>
</evidence>
<evidence type="ECO:0000256" key="4">
    <source>
        <dbReference type="ARBA" id="ARBA00019698"/>
    </source>
</evidence>
<dbReference type="FunFam" id="1.10.275.10:FF:000014">
    <property type="entry name" value="Os03g0824900 protein"/>
    <property type="match status" value="1"/>
</dbReference>
<evidence type="ECO:0000256" key="2">
    <source>
        <dbReference type="ARBA" id="ARBA00010755"/>
    </source>
</evidence>
<dbReference type="GO" id="GO:0042450">
    <property type="term" value="P:L-arginine biosynthetic process via ornithine"/>
    <property type="evidence" value="ECO:0007669"/>
    <property type="project" value="InterPro"/>
</dbReference>
<comment type="caution">
    <text evidence="11">The sequence shown here is derived from an EMBL/GenBank/DDBJ whole genome shotgun (WGS) entry which is preliminary data.</text>
</comment>
<dbReference type="InterPro" id="IPR022761">
    <property type="entry name" value="Fumarate_lyase_N"/>
</dbReference>
<dbReference type="PANTHER" id="PTHR43814">
    <property type="entry name" value="ARGININOSUCCINATE LYASE"/>
    <property type="match status" value="1"/>
</dbReference>
<evidence type="ECO:0000256" key="5">
    <source>
        <dbReference type="ARBA" id="ARBA00022571"/>
    </source>
</evidence>
<comment type="pathway">
    <text evidence="1">Amino-acid biosynthesis; L-arginine biosynthesis; L-arginine from L-ornithine and carbamoyl phosphate: step 3/3.</text>
</comment>
<dbReference type="PROSITE" id="PS00163">
    <property type="entry name" value="FUMARATE_LYASES"/>
    <property type="match status" value="1"/>
</dbReference>
<sequence>MASSEVKIAHLSKGNKLWGGRFVGNTDPIMEKFNSSISYDQRMWEADIKGSKAYVKALQKAGLVTQNEMEQILTGLDKVFDEWSKGEFKIKPGDEDVHTANERRLKELIGDPAGKLHTGRSRNDQVATDMRLWLRDAITTLKELALQLINTMVERAAAEIGILCPGYTHMQRAQPIRWSHWILSHAVAISRDVERLEDIRKRVNVMPLGRISINSMDATGQRDFVAEFLFWGSMCLTHLSKMAEDLILYSTKEFSFITLTDAYSTGSSLMPQKKNADSLELIRSKAGRVFGRCAGFLMTLKGLPSTYNKDLQEDKEAMFDTYDTVCAVLQVATGVISTLKVNQVTMESALSPDMLATDLAYHLVRKGMPFREAHSCAGKAVYIAETKNISLSKLTVEDLQTVSPLFDKDVLSVWDYMKSVEQYSAPGGTARSSITAQIEHFRTWLQAQKQ</sequence>
<proteinExistence type="inferred from homology"/>
<accession>A0A3N0YP87</accession>
<dbReference type="Gene3D" id="1.10.275.10">
    <property type="entry name" value="Fumarase/aspartase (N-terminal domain)"/>
    <property type="match status" value="1"/>
</dbReference>
<reference evidence="11 12" key="1">
    <citation type="submission" date="2018-10" db="EMBL/GenBank/DDBJ databases">
        <title>Genome assembly for a Yunnan-Guizhou Plateau 3E fish, Anabarilius grahami (Regan), and its evolutionary and genetic applications.</title>
        <authorList>
            <person name="Jiang W."/>
        </authorList>
    </citation>
    <scope>NUCLEOTIDE SEQUENCE [LARGE SCALE GENOMIC DNA]</scope>
    <source>
        <strain evidence="11">AG-KIZ</strain>
        <tissue evidence="11">Muscle</tissue>
    </source>
</reference>
<keyword evidence="6" id="KW-0028">Amino-acid biosynthesis</keyword>
<dbReference type="InterPro" id="IPR000362">
    <property type="entry name" value="Fumarate_lyase_fam"/>
</dbReference>
<dbReference type="InterPro" id="IPR024083">
    <property type="entry name" value="Fumarase/histidase_N"/>
</dbReference>
<comment type="similarity">
    <text evidence="2">Belongs to the lyase 1 family. Argininosuccinate lyase subfamily.</text>
</comment>
<dbReference type="EMBL" id="RJVU01033627">
    <property type="protein sequence ID" value="ROL48007.1"/>
    <property type="molecule type" value="Genomic_DNA"/>
</dbReference>
<dbReference type="Gene3D" id="1.20.200.10">
    <property type="entry name" value="Fumarase/aspartase (Central domain)"/>
    <property type="match status" value="2"/>
</dbReference>
<dbReference type="SUPFAM" id="SSF48557">
    <property type="entry name" value="L-aspartase-like"/>
    <property type="match status" value="1"/>
</dbReference>
<evidence type="ECO:0000256" key="7">
    <source>
        <dbReference type="ARBA" id="ARBA00023239"/>
    </source>
</evidence>
<evidence type="ECO:0000259" key="9">
    <source>
        <dbReference type="Pfam" id="PF00206"/>
    </source>
</evidence>
<evidence type="ECO:0000256" key="8">
    <source>
        <dbReference type="ARBA" id="ARBA00032749"/>
    </source>
</evidence>
<dbReference type="CDD" id="cd01359">
    <property type="entry name" value="Argininosuccinate_lyase"/>
    <property type="match status" value="1"/>
</dbReference>
<dbReference type="PANTHER" id="PTHR43814:SF1">
    <property type="entry name" value="ARGININOSUCCINATE LYASE"/>
    <property type="match status" value="1"/>
</dbReference>
<name>A0A3N0YP87_ANAGA</name>
<evidence type="ECO:0000259" key="10">
    <source>
        <dbReference type="Pfam" id="PF14698"/>
    </source>
</evidence>
<protein>
    <recommendedName>
        <fullName evidence="4">Argininosuccinate lyase</fullName>
        <ecNumber evidence="3">4.3.2.1</ecNumber>
    </recommendedName>
    <alternativeName>
        <fullName evidence="8">Arginosuccinase</fullName>
    </alternativeName>
</protein>
<dbReference type="GO" id="GO:0005829">
    <property type="term" value="C:cytosol"/>
    <property type="evidence" value="ECO:0007669"/>
    <property type="project" value="TreeGrafter"/>
</dbReference>
<dbReference type="Gene3D" id="1.10.40.30">
    <property type="entry name" value="Fumarase/aspartase (C-terminal domain)"/>
    <property type="match status" value="1"/>
</dbReference>
<dbReference type="EC" id="4.3.2.1" evidence="3"/>
<dbReference type="Pfam" id="PF00206">
    <property type="entry name" value="Lyase_1"/>
    <property type="match status" value="2"/>
</dbReference>
<keyword evidence="12" id="KW-1185">Reference proteome</keyword>
<keyword evidence="5" id="KW-0055">Arginine biosynthesis</keyword>
<keyword evidence="7 11" id="KW-0456">Lyase</keyword>
<dbReference type="FunFam" id="1.10.40.30:FF:000001">
    <property type="entry name" value="Argininosuccinate lyase"/>
    <property type="match status" value="1"/>
</dbReference>
<dbReference type="Pfam" id="PF14698">
    <property type="entry name" value="ASL_C2"/>
    <property type="match status" value="1"/>
</dbReference>
<dbReference type="Proteomes" id="UP000281406">
    <property type="component" value="Unassembled WGS sequence"/>
</dbReference>